<gene>
    <name evidence="1" type="primary">ENA2_1</name>
    <name evidence="1" type="ORF">H2198_000129</name>
</gene>
<keyword evidence="2" id="KW-1185">Reference proteome</keyword>
<reference evidence="1" key="1">
    <citation type="submission" date="2022-10" db="EMBL/GenBank/DDBJ databases">
        <title>Culturing micro-colonial fungi from biological soil crusts in the Mojave desert and describing Neophaeococcomyces mojavensis, and introducing the new genera and species Taxawa tesnikishii.</title>
        <authorList>
            <person name="Kurbessoian T."/>
            <person name="Stajich J.E."/>
        </authorList>
    </citation>
    <scope>NUCLEOTIDE SEQUENCE</scope>
    <source>
        <strain evidence="1">JES_112</strain>
    </source>
</reference>
<comment type="caution">
    <text evidence="1">The sequence shown here is derived from an EMBL/GenBank/DDBJ whole genome shotgun (WGS) entry which is preliminary data.</text>
</comment>
<sequence length="1061" mass="117180">MEAHMPGQANKPMSKPAHALDRDTVRNELNADAKQGLSAGDAQSRLQEYGRNELEDGPGVQPFKILLRQIANAMMLVLIMAMVVSLAIKSWIEGGVVAGVIILNIVVGFLQEYNAEKTMDSLRSLSSPTANVVRDGQTINIPTAELVPGDLVELKLGDTVPADIRLLESLNFEADEALLTGESLPVAKDEEAIFDEDTGPGDRLNVAYSSSTVTKGRARGIVFATGMHTEIGSIAAALRKRDSKVRPVKRRTDGTTHALRYAESWTLTFADAVGRFLGVNVGTPLQKKLSRLAMLLFGIAVVCAIIVLAANDFSNNPEVIIYAVATGLSMIPASLIVVLTITMAVGTKRMVQRHVIVRKMDALEALGGVTDICSDKTGTLTQGKMVAKKCWIPSRGIYSVDVTNEPFNPEQGSLLFSESSAVEVRSDEKDEKSGEQYDAESLLADNQQLRDFMLVASLANLAHVYKNKEGDWQARGDPTEIALQVFASRFGYNRSKFLEGDDQKYKQVSEYPFDSDVKKMSVIFEDTEDKSQMIYTKGAVERVIDTCDTAVWEGTEEVEMTEQMKSTILENMEALASLGLRVLALASRPYNPASARRASRDGPPPREEIERELIFRGLIGLYDPPRIESADAVKRCHRAGIKVHMLTGDHAGTARAIAAQVGILPDMNRVSAKVADAMVMTAREFDHYSDKELDELPVLPLVIARCAPATKVRMIEALRRRKAFMAMTGDGVNDSPSLKIADVGIAMGLAGSDVAKDASDIVLTDDNFASILNAIEEGRRMFDNIQKFILHLLAENIAQACTLLIGLAFKDGTGLSVFPLAPVEILWVIMITSGMPDMGLGMEIAAPDILERPPVSLKKGVFTLEVMFDMLVYGLWMSALCLSSFVLVVFGFGNGDLGQNCNDSYSEACDTVFRARATTFTCLTWFALFLAWEMVDMRRSFFRMTPGSKRYLTQWMFDVWRNKFLFWAIIAGFVTIFPTLYIPVINHDVFKHTGISWEWAIVFIEAMLFFVGAEAWKWGKRVFFRRRAARDRITPKDLEARAFGEFQSDGEIGKDERVQVK</sequence>
<evidence type="ECO:0000313" key="1">
    <source>
        <dbReference type="EMBL" id="KAJ9664783.1"/>
    </source>
</evidence>
<organism evidence="1 2">
    <name type="scientific">Neophaeococcomyces mojaviensis</name>
    <dbReference type="NCBI Taxonomy" id="3383035"/>
    <lineage>
        <taxon>Eukaryota</taxon>
        <taxon>Fungi</taxon>
        <taxon>Dikarya</taxon>
        <taxon>Ascomycota</taxon>
        <taxon>Pezizomycotina</taxon>
        <taxon>Eurotiomycetes</taxon>
        <taxon>Chaetothyriomycetidae</taxon>
        <taxon>Chaetothyriales</taxon>
        <taxon>Chaetothyriales incertae sedis</taxon>
        <taxon>Neophaeococcomyces</taxon>
    </lineage>
</organism>
<dbReference type="Proteomes" id="UP001172386">
    <property type="component" value="Unassembled WGS sequence"/>
</dbReference>
<name>A0ACC3AL49_9EURO</name>
<proteinExistence type="predicted"/>
<accession>A0ACC3AL49</accession>
<evidence type="ECO:0000313" key="2">
    <source>
        <dbReference type="Proteomes" id="UP001172386"/>
    </source>
</evidence>
<dbReference type="EMBL" id="JAPDRQ010000001">
    <property type="protein sequence ID" value="KAJ9664783.1"/>
    <property type="molecule type" value="Genomic_DNA"/>
</dbReference>
<protein>
    <submittedName>
        <fullName evidence="1">P-type ATPase</fullName>
    </submittedName>
</protein>